<dbReference type="EMBL" id="CAIIXF020000004">
    <property type="protein sequence ID" value="CAH1781026.1"/>
    <property type="molecule type" value="Genomic_DNA"/>
</dbReference>
<accession>A0A8J1Y2W1</accession>
<evidence type="ECO:0000313" key="2">
    <source>
        <dbReference type="Proteomes" id="UP000749559"/>
    </source>
</evidence>
<proteinExistence type="predicted"/>
<name>A0A8J1Y2W1_OWEFU</name>
<dbReference type="AlphaFoldDB" id="A0A8J1Y2W1"/>
<protein>
    <submittedName>
        <fullName evidence="1">Uncharacterized protein</fullName>
    </submittedName>
</protein>
<sequence>RNVSSILHWTIKLTAMKLLILSLLVLGALAQDETKELTTEEKLAQLEKNVNTIGDNIGKATDATSKWLNDLLDDLGKKGEAILDKAMGGLVDVVIGKRDVEEQKSENQQFVNEVTEIFREILSTKIQIAKEVTDASMEIVQEILSEVYGLDFVTKSTEETQKKLEEVAEFHARHTRDIFSEFSVPEDRQVNKRIIDAVKALGQVLGDAFKPHIDKIVSGVNGIVNDVSKGAGDLWDKAKPHVDKILPKLDGHIKQLGDHGKELLGHAKNGLDALIEASTDILNETLEKMKPAAGGAIDTIKDGAGVVVDHIEKEIGISSTPCKKPTGIKSGSGQAVTLTFRNLSKMTVVLHWVDYQGNMQGNWKLASGNSIRMNTNTQHPWVVTDEAGKVYTLAGECVYWPKVNEKAVWITGLDQ</sequence>
<gene>
    <name evidence="1" type="ORF">OFUS_LOCUS7648</name>
</gene>
<dbReference type="OrthoDB" id="6116554at2759"/>
<dbReference type="Proteomes" id="UP000749559">
    <property type="component" value="Unassembled WGS sequence"/>
</dbReference>
<dbReference type="Pfam" id="PF01847">
    <property type="entry name" value="VHL"/>
    <property type="match status" value="1"/>
</dbReference>
<keyword evidence="2" id="KW-1185">Reference proteome</keyword>
<reference evidence="1" key="1">
    <citation type="submission" date="2022-03" db="EMBL/GenBank/DDBJ databases">
        <authorList>
            <person name="Martin C."/>
        </authorList>
    </citation>
    <scope>NUCLEOTIDE SEQUENCE</scope>
</reference>
<dbReference type="InterPro" id="IPR024053">
    <property type="entry name" value="VHL_beta_dom"/>
</dbReference>
<comment type="caution">
    <text evidence="1">The sequence shown here is derived from an EMBL/GenBank/DDBJ whole genome shotgun (WGS) entry which is preliminary data.</text>
</comment>
<dbReference type="InterPro" id="IPR037140">
    <property type="entry name" value="VHL_beta_dom_sf"/>
</dbReference>
<organism evidence="1 2">
    <name type="scientific">Owenia fusiformis</name>
    <name type="common">Polychaete worm</name>
    <dbReference type="NCBI Taxonomy" id="6347"/>
    <lineage>
        <taxon>Eukaryota</taxon>
        <taxon>Metazoa</taxon>
        <taxon>Spiralia</taxon>
        <taxon>Lophotrochozoa</taxon>
        <taxon>Annelida</taxon>
        <taxon>Polychaeta</taxon>
        <taxon>Sedentaria</taxon>
        <taxon>Canalipalpata</taxon>
        <taxon>Sabellida</taxon>
        <taxon>Oweniida</taxon>
        <taxon>Oweniidae</taxon>
        <taxon>Owenia</taxon>
    </lineage>
</organism>
<dbReference type="SUPFAM" id="SSF49468">
    <property type="entry name" value="VHL"/>
    <property type="match status" value="1"/>
</dbReference>
<evidence type="ECO:0000313" key="1">
    <source>
        <dbReference type="EMBL" id="CAH1781026.1"/>
    </source>
</evidence>
<feature type="non-terminal residue" evidence="1">
    <location>
        <position position="415"/>
    </location>
</feature>
<dbReference type="Gene3D" id="2.60.40.780">
    <property type="entry name" value="von Hippel-Lindau disease tumour suppressor, beta domain"/>
    <property type="match status" value="1"/>
</dbReference>
<dbReference type="InterPro" id="IPR036208">
    <property type="entry name" value="VHL_sf"/>
</dbReference>